<reference evidence="1" key="1">
    <citation type="journal article" date="2022" name="Front. Genet.">
        <title>Chromosome-Scale Assembly of the Dendrobium nobile Genome Provides Insights Into the Molecular Mechanism of the Biosynthesis of the Medicinal Active Ingredient of Dendrobium.</title>
        <authorList>
            <person name="Xu Q."/>
            <person name="Niu S.-C."/>
            <person name="Li K.-L."/>
            <person name="Zheng P.-J."/>
            <person name="Zhang X.-J."/>
            <person name="Jia Y."/>
            <person name="Liu Y."/>
            <person name="Niu Y.-X."/>
            <person name="Yu L.-H."/>
            <person name="Chen D.-F."/>
            <person name="Zhang G.-Q."/>
        </authorList>
    </citation>
    <scope>NUCLEOTIDE SEQUENCE</scope>
    <source>
        <tissue evidence="1">Leaf</tissue>
    </source>
</reference>
<sequence>MMYNISKMSSSFRPHQHIQPQNDIHHSQFSYIQIYHWQMSRDLESTSISTKASCHRQRQHKQKTSFLVTSHKQPNMSFLNRYLQSNANYAIMKLYEDLVRSQASCS</sequence>
<name>A0A8T3CBG9_DENNO</name>
<keyword evidence="2" id="KW-1185">Reference proteome</keyword>
<dbReference type="Proteomes" id="UP000829196">
    <property type="component" value="Unassembled WGS sequence"/>
</dbReference>
<gene>
    <name evidence="1" type="ORF">KFK09_001648</name>
</gene>
<dbReference type="AlphaFoldDB" id="A0A8T3CBG9"/>
<organism evidence="1 2">
    <name type="scientific">Dendrobium nobile</name>
    <name type="common">Orchid</name>
    <dbReference type="NCBI Taxonomy" id="94219"/>
    <lineage>
        <taxon>Eukaryota</taxon>
        <taxon>Viridiplantae</taxon>
        <taxon>Streptophyta</taxon>
        <taxon>Embryophyta</taxon>
        <taxon>Tracheophyta</taxon>
        <taxon>Spermatophyta</taxon>
        <taxon>Magnoliopsida</taxon>
        <taxon>Liliopsida</taxon>
        <taxon>Asparagales</taxon>
        <taxon>Orchidaceae</taxon>
        <taxon>Epidendroideae</taxon>
        <taxon>Malaxideae</taxon>
        <taxon>Dendrobiinae</taxon>
        <taxon>Dendrobium</taxon>
    </lineage>
</organism>
<evidence type="ECO:0000313" key="1">
    <source>
        <dbReference type="EMBL" id="KAI0529102.1"/>
    </source>
</evidence>
<evidence type="ECO:0000313" key="2">
    <source>
        <dbReference type="Proteomes" id="UP000829196"/>
    </source>
</evidence>
<comment type="caution">
    <text evidence="1">The sequence shown here is derived from an EMBL/GenBank/DDBJ whole genome shotgun (WGS) entry which is preliminary data.</text>
</comment>
<protein>
    <submittedName>
        <fullName evidence="1">Uncharacterized protein</fullName>
    </submittedName>
</protein>
<proteinExistence type="predicted"/>
<dbReference type="EMBL" id="JAGYWB010000002">
    <property type="protein sequence ID" value="KAI0529102.1"/>
    <property type="molecule type" value="Genomic_DNA"/>
</dbReference>
<accession>A0A8T3CBG9</accession>